<dbReference type="Proteomes" id="UP000727907">
    <property type="component" value="Unassembled WGS sequence"/>
</dbReference>
<dbReference type="RefSeq" id="WP_216957864.1">
    <property type="nucleotide sequence ID" value="NZ_JAHOPB010000001.1"/>
</dbReference>
<sequence length="177" mass="18720">MFARNLLFVALALFVAGCETYSAPRYGMSADNIVALKSLAPSRIAVGAFTEAQKFADGCRAAGPITASDGMGFAAYIRKAFVDELKIAGVYADSGTVTLTGTVDKLAFSSTVAYWDIGLTVRSSNGRSVSVEEHYVFDGAFAAVTACKRVADAYFPAVQNTLQKLIASSDFRGLVMP</sequence>
<comment type="caution">
    <text evidence="1">The sequence shown here is derived from an EMBL/GenBank/DDBJ whole genome shotgun (WGS) entry which is preliminary data.</text>
</comment>
<evidence type="ECO:0008006" key="3">
    <source>
        <dbReference type="Google" id="ProtNLM"/>
    </source>
</evidence>
<protein>
    <recommendedName>
        <fullName evidence="3">Lipoprotein</fullName>
    </recommendedName>
</protein>
<organism evidence="1 2">
    <name type="scientific">Reyranella humidisoli</name>
    <dbReference type="NCBI Taxonomy" id="2849149"/>
    <lineage>
        <taxon>Bacteria</taxon>
        <taxon>Pseudomonadati</taxon>
        <taxon>Pseudomonadota</taxon>
        <taxon>Alphaproteobacteria</taxon>
        <taxon>Hyphomicrobiales</taxon>
        <taxon>Reyranellaceae</taxon>
        <taxon>Reyranella</taxon>
    </lineage>
</organism>
<keyword evidence="2" id="KW-1185">Reference proteome</keyword>
<dbReference type="EMBL" id="JAHOPB010000001">
    <property type="protein sequence ID" value="MBU8873586.1"/>
    <property type="molecule type" value="Genomic_DNA"/>
</dbReference>
<evidence type="ECO:0000313" key="1">
    <source>
        <dbReference type="EMBL" id="MBU8873586.1"/>
    </source>
</evidence>
<dbReference type="PROSITE" id="PS51257">
    <property type="entry name" value="PROKAR_LIPOPROTEIN"/>
    <property type="match status" value="1"/>
</dbReference>
<gene>
    <name evidence="1" type="ORF">KQ910_07415</name>
</gene>
<name>A0ABS6IG62_9HYPH</name>
<reference evidence="1 2" key="1">
    <citation type="submission" date="2021-06" db="EMBL/GenBank/DDBJ databases">
        <authorList>
            <person name="Lee D.H."/>
        </authorList>
    </citation>
    <scope>NUCLEOTIDE SEQUENCE [LARGE SCALE GENOMIC DNA]</scope>
    <source>
        <strain evidence="1 2">MMS21-HV4-11</strain>
    </source>
</reference>
<accession>A0ABS6IG62</accession>
<evidence type="ECO:0000313" key="2">
    <source>
        <dbReference type="Proteomes" id="UP000727907"/>
    </source>
</evidence>
<proteinExistence type="predicted"/>